<dbReference type="InterPro" id="IPR029058">
    <property type="entry name" value="AB_hydrolase_fold"/>
</dbReference>
<dbReference type="Proteomes" id="UP000546200">
    <property type="component" value="Unassembled WGS sequence"/>
</dbReference>
<gene>
    <name evidence="2" type="ORF">FHS94_002251</name>
</gene>
<dbReference type="InterPro" id="IPR017531">
    <property type="entry name" value="Hydrolase-1_PEP"/>
</dbReference>
<dbReference type="GO" id="GO:0016787">
    <property type="term" value="F:hydrolase activity"/>
    <property type="evidence" value="ECO:0007669"/>
    <property type="project" value="UniProtKB-KW"/>
</dbReference>
<evidence type="ECO:0000313" key="3">
    <source>
        <dbReference type="Proteomes" id="UP000546200"/>
    </source>
</evidence>
<keyword evidence="3" id="KW-1185">Reference proteome</keyword>
<comment type="caution">
    <text evidence="2">The sequence shown here is derived from an EMBL/GenBank/DDBJ whole genome shotgun (WGS) entry which is preliminary data.</text>
</comment>
<dbReference type="NCBIfam" id="TIGR03100">
    <property type="entry name" value="hydr1_PEP"/>
    <property type="match status" value="1"/>
</dbReference>
<dbReference type="Gene3D" id="3.40.50.1820">
    <property type="entry name" value="alpha/beta hydrolase"/>
    <property type="match status" value="1"/>
</dbReference>
<dbReference type="InterPro" id="IPR000073">
    <property type="entry name" value="AB_hydrolase_1"/>
</dbReference>
<accession>A0A7W9BDT2</accession>
<proteinExistence type="predicted"/>
<dbReference type="EMBL" id="JACIJK010000006">
    <property type="protein sequence ID" value="MBB5715405.1"/>
    <property type="molecule type" value="Genomic_DNA"/>
</dbReference>
<dbReference type="Pfam" id="PF12697">
    <property type="entry name" value="Abhydrolase_6"/>
    <property type="match status" value="1"/>
</dbReference>
<protein>
    <submittedName>
        <fullName evidence="2">Exosortase A-associated hydrolase 1</fullName>
    </submittedName>
</protein>
<name>A0A7W9BDT2_9SPHN</name>
<evidence type="ECO:0000313" key="2">
    <source>
        <dbReference type="EMBL" id="MBB5715405.1"/>
    </source>
</evidence>
<dbReference type="AlphaFoldDB" id="A0A7W9BDT2"/>
<dbReference type="SUPFAM" id="SSF53474">
    <property type="entry name" value="alpha/beta-Hydrolases"/>
    <property type="match status" value="1"/>
</dbReference>
<sequence length="262" mass="27467">MRRVITFTCDRASLLGTLDAAPGATGLLILSGGNEVRAGAHRGMALLAAKVASAGYPVFRFDRRGVGDSEGENGGWESVEPDLMAALAMLRREQPQVTRVVALGNCDAATALARLGARAGVDALVLTNPWTGDDADGLPPAAAIRQRYGQRLRDPAMWRRALSGNIAWGKLLRGMAKSLVLAPSTLLNRMAADLAAFPGPLTLVLARGDATAIGFRAFWTGAAFAPVRDRATLVELDTTSHSFQHAADAAALEAAVLAALTR</sequence>
<organism evidence="2 3">
    <name type="scientific">Sphingomonas aerophila</name>
    <dbReference type="NCBI Taxonomy" id="1344948"/>
    <lineage>
        <taxon>Bacteria</taxon>
        <taxon>Pseudomonadati</taxon>
        <taxon>Pseudomonadota</taxon>
        <taxon>Alphaproteobacteria</taxon>
        <taxon>Sphingomonadales</taxon>
        <taxon>Sphingomonadaceae</taxon>
        <taxon>Sphingomonas</taxon>
    </lineage>
</organism>
<evidence type="ECO:0000259" key="1">
    <source>
        <dbReference type="Pfam" id="PF12697"/>
    </source>
</evidence>
<reference evidence="2 3" key="1">
    <citation type="submission" date="2020-08" db="EMBL/GenBank/DDBJ databases">
        <title>Genomic Encyclopedia of Type Strains, Phase IV (KMG-IV): sequencing the most valuable type-strain genomes for metagenomic binning, comparative biology and taxonomic classification.</title>
        <authorList>
            <person name="Goeker M."/>
        </authorList>
    </citation>
    <scope>NUCLEOTIDE SEQUENCE [LARGE SCALE GENOMIC DNA]</scope>
    <source>
        <strain evidence="2 3">DSM 100044</strain>
    </source>
</reference>
<feature type="domain" description="AB hydrolase-1" evidence="1">
    <location>
        <begin position="44"/>
        <end position="249"/>
    </location>
</feature>
<keyword evidence="2" id="KW-0378">Hydrolase</keyword>